<comment type="caution">
    <text evidence="1">The sequence shown here is derived from an EMBL/GenBank/DDBJ whole genome shotgun (WGS) entry which is preliminary data.</text>
</comment>
<evidence type="ECO:0000313" key="2">
    <source>
        <dbReference type="Proteomes" id="UP001562425"/>
    </source>
</evidence>
<dbReference type="EMBL" id="JBEHCU010006580">
    <property type="protein sequence ID" value="KAL1396782.1"/>
    <property type="molecule type" value="Genomic_DNA"/>
</dbReference>
<proteinExistence type="predicted"/>
<gene>
    <name evidence="1" type="ORF">pipiens_001236</name>
</gene>
<dbReference type="Proteomes" id="UP001562425">
    <property type="component" value="Unassembled WGS sequence"/>
</dbReference>
<accession>A0ABD1DB48</accession>
<dbReference type="AlphaFoldDB" id="A0ABD1DB48"/>
<organism evidence="1 2">
    <name type="scientific">Culex pipiens pipiens</name>
    <name type="common">Northern house mosquito</name>
    <dbReference type="NCBI Taxonomy" id="38569"/>
    <lineage>
        <taxon>Eukaryota</taxon>
        <taxon>Metazoa</taxon>
        <taxon>Ecdysozoa</taxon>
        <taxon>Arthropoda</taxon>
        <taxon>Hexapoda</taxon>
        <taxon>Insecta</taxon>
        <taxon>Pterygota</taxon>
        <taxon>Neoptera</taxon>
        <taxon>Endopterygota</taxon>
        <taxon>Diptera</taxon>
        <taxon>Nematocera</taxon>
        <taxon>Culicoidea</taxon>
        <taxon>Culicidae</taxon>
        <taxon>Culicinae</taxon>
        <taxon>Culicini</taxon>
        <taxon>Culex</taxon>
        <taxon>Culex</taxon>
    </lineage>
</organism>
<evidence type="ECO:0000313" key="1">
    <source>
        <dbReference type="EMBL" id="KAL1396782.1"/>
    </source>
</evidence>
<keyword evidence="2" id="KW-1185">Reference proteome</keyword>
<protein>
    <submittedName>
        <fullName evidence="1">Uncharacterized protein</fullName>
    </submittedName>
</protein>
<sequence length="135" mass="15818">MLIARELISRYGHAGRKLLMQFLKASTKLANSVNRIKFLLNCRRCKVVPRCLNYQLHLNMDNYISSRELEKVIFKHKIRILSILVADAKRTNATLKKKKRFLIAKMVETFSGEDFDRVKDFVDTKVLKVFTNTKL</sequence>
<reference evidence="1 2" key="1">
    <citation type="submission" date="2024-05" db="EMBL/GenBank/DDBJ databases">
        <title>Culex pipiens pipiens assembly and annotation.</title>
        <authorList>
            <person name="Alout H."/>
            <person name="Durand T."/>
        </authorList>
    </citation>
    <scope>NUCLEOTIDE SEQUENCE [LARGE SCALE GENOMIC DNA]</scope>
    <source>
        <strain evidence="1">HA-2024</strain>
        <tissue evidence="1">Whole body</tissue>
    </source>
</reference>
<name>A0ABD1DB48_CULPP</name>